<sequence length="210" mass="24047">MVDGEGSKNQKKSTGKRKFKGKDDKYSKKKAKVLCWNCNKPGHFKKYCRFCKVNKDGAGPIGSKDPEKKQDDNVAWWVDSGATSHGCKDLYLFKDFQRIEDGSVVGSVLLTFNFGKRLFLNNVLYIPGMCKNLVFEIVLNNCDYKQILENDKNILSRHGSFMVLGYVYNGMIRLNINYPSLVNSIFMDSTSTSNNFNKYELWHARLGQIH</sequence>
<evidence type="ECO:0000313" key="5">
    <source>
        <dbReference type="Proteomes" id="UP000235145"/>
    </source>
</evidence>
<dbReference type="GO" id="GO:0008270">
    <property type="term" value="F:zinc ion binding"/>
    <property type="evidence" value="ECO:0007669"/>
    <property type="project" value="UniProtKB-KW"/>
</dbReference>
<dbReference type="InterPro" id="IPR001878">
    <property type="entry name" value="Znf_CCHC"/>
</dbReference>
<evidence type="ECO:0000259" key="3">
    <source>
        <dbReference type="PROSITE" id="PS50158"/>
    </source>
</evidence>
<dbReference type="PROSITE" id="PS50158">
    <property type="entry name" value="ZF_CCHC"/>
    <property type="match status" value="1"/>
</dbReference>
<dbReference type="Pfam" id="PF22936">
    <property type="entry name" value="Pol_BBD"/>
    <property type="match status" value="1"/>
</dbReference>
<keyword evidence="1" id="KW-0863">Zinc-finger</keyword>
<comment type="caution">
    <text evidence="4">The sequence shown here is derived from an EMBL/GenBank/DDBJ whole genome shotgun (WGS) entry which is preliminary data.</text>
</comment>
<evidence type="ECO:0000256" key="1">
    <source>
        <dbReference type="PROSITE-ProRule" id="PRU00047"/>
    </source>
</evidence>
<feature type="domain" description="CCHC-type" evidence="3">
    <location>
        <begin position="35"/>
        <end position="49"/>
    </location>
</feature>
<reference evidence="4 5" key="1">
    <citation type="journal article" date="2017" name="Nat. Commun.">
        <title>Genome assembly with in vitro proximity ligation data and whole-genome triplication in lettuce.</title>
        <authorList>
            <person name="Reyes-Chin-Wo S."/>
            <person name="Wang Z."/>
            <person name="Yang X."/>
            <person name="Kozik A."/>
            <person name="Arikit S."/>
            <person name="Song C."/>
            <person name="Xia L."/>
            <person name="Froenicke L."/>
            <person name="Lavelle D.O."/>
            <person name="Truco M.J."/>
            <person name="Xia R."/>
            <person name="Zhu S."/>
            <person name="Xu C."/>
            <person name="Xu H."/>
            <person name="Xu X."/>
            <person name="Cox K."/>
            <person name="Korf I."/>
            <person name="Meyers B.C."/>
            <person name="Michelmore R.W."/>
        </authorList>
    </citation>
    <scope>NUCLEOTIDE SEQUENCE [LARGE SCALE GENOMIC DNA]</scope>
    <source>
        <strain evidence="5">cv. Salinas</strain>
        <tissue evidence="4">Seedlings</tissue>
    </source>
</reference>
<evidence type="ECO:0000256" key="2">
    <source>
        <dbReference type="SAM" id="MobiDB-lite"/>
    </source>
</evidence>
<dbReference type="SMART" id="SM00343">
    <property type="entry name" value="ZnF_C2HC"/>
    <property type="match status" value="1"/>
</dbReference>
<keyword evidence="5" id="KW-1185">Reference proteome</keyword>
<name>A0A9R1XE93_LACSA</name>
<proteinExistence type="predicted"/>
<dbReference type="Proteomes" id="UP000235145">
    <property type="component" value="Unassembled WGS sequence"/>
</dbReference>
<accession>A0A9R1XE93</accession>
<dbReference type="SUPFAM" id="SSF57756">
    <property type="entry name" value="Retrovirus zinc finger-like domains"/>
    <property type="match status" value="1"/>
</dbReference>
<dbReference type="GO" id="GO:0003676">
    <property type="term" value="F:nucleic acid binding"/>
    <property type="evidence" value="ECO:0007669"/>
    <property type="project" value="InterPro"/>
</dbReference>
<dbReference type="InterPro" id="IPR036875">
    <property type="entry name" value="Znf_CCHC_sf"/>
</dbReference>
<feature type="compositionally biased region" description="Basic residues" evidence="2">
    <location>
        <begin position="9"/>
        <end position="20"/>
    </location>
</feature>
<keyword evidence="1" id="KW-0862">Zinc</keyword>
<organism evidence="4 5">
    <name type="scientific">Lactuca sativa</name>
    <name type="common">Garden lettuce</name>
    <dbReference type="NCBI Taxonomy" id="4236"/>
    <lineage>
        <taxon>Eukaryota</taxon>
        <taxon>Viridiplantae</taxon>
        <taxon>Streptophyta</taxon>
        <taxon>Embryophyta</taxon>
        <taxon>Tracheophyta</taxon>
        <taxon>Spermatophyta</taxon>
        <taxon>Magnoliopsida</taxon>
        <taxon>eudicotyledons</taxon>
        <taxon>Gunneridae</taxon>
        <taxon>Pentapetalae</taxon>
        <taxon>asterids</taxon>
        <taxon>campanulids</taxon>
        <taxon>Asterales</taxon>
        <taxon>Asteraceae</taxon>
        <taxon>Cichorioideae</taxon>
        <taxon>Cichorieae</taxon>
        <taxon>Lactucinae</taxon>
        <taxon>Lactuca</taxon>
    </lineage>
</organism>
<dbReference type="InterPro" id="IPR054722">
    <property type="entry name" value="PolX-like_BBD"/>
</dbReference>
<keyword evidence="1" id="KW-0479">Metal-binding</keyword>
<dbReference type="PANTHER" id="PTHR47592">
    <property type="entry name" value="PBF68 PROTEIN"/>
    <property type="match status" value="1"/>
</dbReference>
<gene>
    <name evidence="4" type="ORF">LSAT_V11C400218310</name>
</gene>
<dbReference type="PANTHER" id="PTHR47592:SF29">
    <property type="entry name" value="ZINC FINGER, CCHC-TYPE"/>
    <property type="match status" value="1"/>
</dbReference>
<feature type="region of interest" description="Disordered" evidence="2">
    <location>
        <begin position="1"/>
        <end position="27"/>
    </location>
</feature>
<protein>
    <recommendedName>
        <fullName evidence="3">CCHC-type domain-containing protein</fullName>
    </recommendedName>
</protein>
<dbReference type="EMBL" id="NBSK02000004">
    <property type="protein sequence ID" value="KAJ0209319.1"/>
    <property type="molecule type" value="Genomic_DNA"/>
</dbReference>
<evidence type="ECO:0000313" key="4">
    <source>
        <dbReference type="EMBL" id="KAJ0209319.1"/>
    </source>
</evidence>
<dbReference type="AlphaFoldDB" id="A0A9R1XE93"/>